<dbReference type="RefSeq" id="WP_006685161.1">
    <property type="nucleotide sequence ID" value="NZ_GG730299.1"/>
</dbReference>
<dbReference type="eggNOG" id="COG0795">
    <property type="taxonomic scope" value="Bacteria"/>
</dbReference>
<reference evidence="10 11" key="1">
    <citation type="submission" date="2010-02" db="EMBL/GenBank/DDBJ databases">
        <authorList>
            <person name="Weinstock G."/>
            <person name="Sodergren E."/>
            <person name="Clifton S."/>
            <person name="Fulton L."/>
            <person name="Fulton B."/>
            <person name="Courtney L."/>
            <person name="Fronick C."/>
            <person name="Harrison M."/>
            <person name="Strong C."/>
            <person name="Farmer C."/>
            <person name="Delahaunty K."/>
            <person name="Markovic C."/>
            <person name="Hall O."/>
            <person name="Minx P."/>
            <person name="Tomlinson C."/>
            <person name="Mitreva M."/>
            <person name="Nelson J."/>
            <person name="Hou S."/>
            <person name="Wollam A."/>
            <person name="Pepin K.H."/>
            <person name="Johnson M."/>
            <person name="Bhonagiri V."/>
            <person name="Zhang X."/>
            <person name="Suruliraj S."/>
            <person name="Warren W."/>
            <person name="Chinwalla A."/>
            <person name="Mardis E.R."/>
            <person name="Wilson R.K."/>
        </authorList>
    </citation>
    <scope>NUCLEOTIDE SEQUENCE [LARGE SCALE GENOMIC DNA]</scope>
    <source>
        <strain evidence="10 11">ATCC 29220</strain>
    </source>
</reference>
<dbReference type="EMBL" id="ABWL02000006">
    <property type="protein sequence ID" value="EFE09494.1"/>
    <property type="molecule type" value="Genomic_DNA"/>
</dbReference>
<dbReference type="Pfam" id="PF03739">
    <property type="entry name" value="LptF_LptG"/>
    <property type="match status" value="1"/>
</dbReference>
<keyword evidence="5 9" id="KW-0812">Transmembrane</keyword>
<feature type="transmembrane region" description="Helical" evidence="9">
    <location>
        <begin position="306"/>
        <end position="330"/>
    </location>
</feature>
<dbReference type="GO" id="GO:0015920">
    <property type="term" value="P:lipopolysaccharide transport"/>
    <property type="evidence" value="ECO:0007669"/>
    <property type="project" value="TreeGrafter"/>
</dbReference>
<sequence>MNIFSRYLIRYVFIGFAAAAGILLPLFTTFNLINELDDVSPGGYRWPQAVIVVLMTLPRNLIDLSPFIALLGGIAGLGHLSKTMELTAIRSTGLSIFKIAMITLTAGVMIIALLAVTDEWIAAPLQQHALRIRTTAMAQDPNADHQKNNMLWARRGDAFATIKSLDAKNQPVGIEIFHYRPDLSLETYIYAEKGRVLKNGTWTLEGVYEKRWLDGRETTEVHKQQQWKSIFTRINLEMLTMPAGSFSIKQLRSYISYLQDTGQPSIEFRVALWQKLGRPLLTLAMMLLAIPFTFSIPRSPGIGSRLAMGVIVGLLTYISDQIIVNIGILFDLQVQLTVLCPPVALLIIALILVSRFNRQE</sequence>
<evidence type="ECO:0000256" key="3">
    <source>
        <dbReference type="ARBA" id="ARBA00007725"/>
    </source>
</evidence>
<keyword evidence="6 9" id="KW-1133">Transmembrane helix</keyword>
<evidence type="ECO:0000256" key="2">
    <source>
        <dbReference type="ARBA" id="ARBA00004651"/>
    </source>
</evidence>
<comment type="similarity">
    <text evidence="3">Belongs to the LptF/LptG family.</text>
</comment>
<proteinExistence type="inferred from homology"/>
<evidence type="ECO:0000256" key="6">
    <source>
        <dbReference type="ARBA" id="ARBA00022989"/>
    </source>
</evidence>
<dbReference type="InterPro" id="IPR030923">
    <property type="entry name" value="LptG"/>
</dbReference>
<evidence type="ECO:0000256" key="9">
    <source>
        <dbReference type="SAM" id="Phobius"/>
    </source>
</evidence>
<keyword evidence="4" id="KW-1003">Cell membrane</keyword>
<dbReference type="GO" id="GO:0043190">
    <property type="term" value="C:ATP-binding cassette (ABC) transporter complex"/>
    <property type="evidence" value="ECO:0007669"/>
    <property type="project" value="InterPro"/>
</dbReference>
<organism evidence="10 11">
    <name type="scientific">Citrobacter youngae ATCC 29220</name>
    <dbReference type="NCBI Taxonomy" id="500640"/>
    <lineage>
        <taxon>Bacteria</taxon>
        <taxon>Pseudomonadati</taxon>
        <taxon>Pseudomonadota</taxon>
        <taxon>Gammaproteobacteria</taxon>
        <taxon>Enterobacterales</taxon>
        <taxon>Enterobacteriaceae</taxon>
        <taxon>Citrobacter</taxon>
        <taxon>Citrobacter freundii complex</taxon>
    </lineage>
</organism>
<evidence type="ECO:0000313" key="10">
    <source>
        <dbReference type="EMBL" id="EFE09494.1"/>
    </source>
</evidence>
<comment type="subcellular location">
    <subcellularLocation>
        <location evidence="2">Cell membrane</location>
        <topology evidence="2">Multi-pass membrane protein</topology>
    </subcellularLocation>
</comment>
<protein>
    <submittedName>
        <fullName evidence="10">Permease, YjgP/YjgQ family</fullName>
    </submittedName>
</protein>
<feature type="transmembrane region" description="Helical" evidence="9">
    <location>
        <begin position="93"/>
        <end position="116"/>
    </location>
</feature>
<dbReference type="InterPro" id="IPR005495">
    <property type="entry name" value="LptG/LptF_permease"/>
</dbReference>
<gene>
    <name evidence="10" type="ORF">CIT292_07782</name>
</gene>
<dbReference type="AlphaFoldDB" id="D4BBD3"/>
<dbReference type="PANTHER" id="PTHR33529:SF2">
    <property type="entry name" value="LIPOPOLYSACCHARIDE EXPORT SYSTEM PERMEASE PROTEIN LPTG"/>
    <property type="match status" value="1"/>
</dbReference>
<feature type="transmembrane region" description="Helical" evidence="9">
    <location>
        <begin position="276"/>
        <end position="294"/>
    </location>
</feature>
<name>D4BBD3_9ENTR</name>
<dbReference type="NCBIfam" id="TIGR04408">
    <property type="entry name" value="LptG_lptG"/>
    <property type="match status" value="1"/>
</dbReference>
<dbReference type="Proteomes" id="UP000003880">
    <property type="component" value="Unassembled WGS sequence"/>
</dbReference>
<evidence type="ECO:0000256" key="7">
    <source>
        <dbReference type="ARBA" id="ARBA00023136"/>
    </source>
</evidence>
<comment type="function">
    <text evidence="1">Part of the ABC transporter complex LptBFG involved in the translocation of lipopolysaccharide (LPS) from the inner membrane to the outer membrane.</text>
</comment>
<comment type="subunit">
    <text evidence="8">Component of the lipopolysaccharide transport and assembly complex. The LptBFG transporter is composed of two ATP-binding proteins (LptB) and two transmembrane proteins (LptF and LptG).</text>
</comment>
<feature type="transmembrane region" description="Helical" evidence="9">
    <location>
        <begin position="64"/>
        <end position="81"/>
    </location>
</feature>
<dbReference type="PANTHER" id="PTHR33529">
    <property type="entry name" value="SLR0882 PROTEIN-RELATED"/>
    <property type="match status" value="1"/>
</dbReference>
<dbReference type="GO" id="GO:0055085">
    <property type="term" value="P:transmembrane transport"/>
    <property type="evidence" value="ECO:0007669"/>
    <property type="project" value="InterPro"/>
</dbReference>
<evidence type="ECO:0000256" key="1">
    <source>
        <dbReference type="ARBA" id="ARBA00002265"/>
    </source>
</evidence>
<dbReference type="HOGENOM" id="CLU_028799_1_2_6"/>
<evidence type="ECO:0000313" key="11">
    <source>
        <dbReference type="Proteomes" id="UP000003880"/>
    </source>
</evidence>
<feature type="transmembrane region" description="Helical" evidence="9">
    <location>
        <begin position="12"/>
        <end position="33"/>
    </location>
</feature>
<keyword evidence="7 9" id="KW-0472">Membrane</keyword>
<feature type="transmembrane region" description="Helical" evidence="9">
    <location>
        <begin position="336"/>
        <end position="354"/>
    </location>
</feature>
<evidence type="ECO:0000256" key="4">
    <source>
        <dbReference type="ARBA" id="ARBA00022475"/>
    </source>
</evidence>
<comment type="caution">
    <text evidence="10">The sequence shown here is derived from an EMBL/GenBank/DDBJ whole genome shotgun (WGS) entry which is preliminary data.</text>
</comment>
<evidence type="ECO:0000256" key="5">
    <source>
        <dbReference type="ARBA" id="ARBA00022692"/>
    </source>
</evidence>
<accession>D4BBD3</accession>
<evidence type="ECO:0000256" key="8">
    <source>
        <dbReference type="ARBA" id="ARBA00026081"/>
    </source>
</evidence>